<dbReference type="EMBL" id="AVOT02062639">
    <property type="protein sequence ID" value="MBW0555591.1"/>
    <property type="molecule type" value="Genomic_DNA"/>
</dbReference>
<dbReference type="OrthoDB" id="2506424at2759"/>
<sequence length="133" mass="15312">MIQSARWFQDPNTINKEHGSAALYLINKEVSFKIKFSVLFIKNKFFGRSHYFRKATQCYKFWKIGHTAPWCKNQALCGKCGNTHDTTIFTTIKVTLEQLPCIMCVTSNKTTSKHHEKKAIPVRRGRKSNTGPT</sequence>
<evidence type="ECO:0000313" key="2">
    <source>
        <dbReference type="Proteomes" id="UP000765509"/>
    </source>
</evidence>
<dbReference type="Proteomes" id="UP000765509">
    <property type="component" value="Unassembled WGS sequence"/>
</dbReference>
<dbReference type="AlphaFoldDB" id="A0A9Q3PD67"/>
<accession>A0A9Q3PD67</accession>
<gene>
    <name evidence="1" type="ORF">O181_095306</name>
</gene>
<comment type="caution">
    <text evidence="1">The sequence shown here is derived from an EMBL/GenBank/DDBJ whole genome shotgun (WGS) entry which is preliminary data.</text>
</comment>
<organism evidence="1 2">
    <name type="scientific">Austropuccinia psidii MF-1</name>
    <dbReference type="NCBI Taxonomy" id="1389203"/>
    <lineage>
        <taxon>Eukaryota</taxon>
        <taxon>Fungi</taxon>
        <taxon>Dikarya</taxon>
        <taxon>Basidiomycota</taxon>
        <taxon>Pucciniomycotina</taxon>
        <taxon>Pucciniomycetes</taxon>
        <taxon>Pucciniales</taxon>
        <taxon>Sphaerophragmiaceae</taxon>
        <taxon>Austropuccinia</taxon>
    </lineage>
</organism>
<evidence type="ECO:0000313" key="1">
    <source>
        <dbReference type="EMBL" id="MBW0555591.1"/>
    </source>
</evidence>
<keyword evidence="2" id="KW-1185">Reference proteome</keyword>
<name>A0A9Q3PD67_9BASI</name>
<proteinExistence type="predicted"/>
<protein>
    <submittedName>
        <fullName evidence="1">Uncharacterized protein</fullName>
    </submittedName>
</protein>
<reference evidence="1" key="1">
    <citation type="submission" date="2021-03" db="EMBL/GenBank/DDBJ databases">
        <title>Draft genome sequence of rust myrtle Austropuccinia psidii MF-1, a brazilian biotype.</title>
        <authorList>
            <person name="Quecine M.C."/>
            <person name="Pachon D.M.R."/>
            <person name="Bonatelli M.L."/>
            <person name="Correr F.H."/>
            <person name="Franceschini L.M."/>
            <person name="Leite T.F."/>
            <person name="Margarido G.R.A."/>
            <person name="Almeida C.A."/>
            <person name="Ferrarezi J.A."/>
            <person name="Labate C.A."/>
        </authorList>
    </citation>
    <scope>NUCLEOTIDE SEQUENCE</scope>
    <source>
        <strain evidence="1">MF-1</strain>
    </source>
</reference>